<dbReference type="GO" id="GO:0048471">
    <property type="term" value="C:perinuclear region of cytoplasm"/>
    <property type="evidence" value="ECO:0007669"/>
    <property type="project" value="UniProtKB-SubCell"/>
</dbReference>
<feature type="compositionally biased region" description="Polar residues" evidence="10">
    <location>
        <begin position="32"/>
        <end position="44"/>
    </location>
</feature>
<evidence type="ECO:0000256" key="9">
    <source>
        <dbReference type="ARBA" id="ARBA00031186"/>
    </source>
</evidence>
<evidence type="ECO:0000256" key="8">
    <source>
        <dbReference type="ARBA" id="ARBA00030014"/>
    </source>
</evidence>
<keyword evidence="6" id="KW-0234">DNA repair</keyword>
<dbReference type="EMBL" id="GEZM01039956">
    <property type="protein sequence ID" value="JAV81059.1"/>
    <property type="molecule type" value="Transcribed_RNA"/>
</dbReference>
<dbReference type="GO" id="GO:0051726">
    <property type="term" value="P:regulation of cell cycle"/>
    <property type="evidence" value="ECO:0007669"/>
    <property type="project" value="InterPro"/>
</dbReference>
<evidence type="ECO:0000256" key="2">
    <source>
        <dbReference type="ARBA" id="ARBA00004556"/>
    </source>
</evidence>
<dbReference type="PANTHER" id="PTHR15679:SF8">
    <property type="entry name" value="PCNA-ASSOCIATED FACTOR"/>
    <property type="match status" value="1"/>
</dbReference>
<evidence type="ECO:0000313" key="12">
    <source>
        <dbReference type="EMBL" id="JAV81059.1"/>
    </source>
</evidence>
<evidence type="ECO:0000256" key="4">
    <source>
        <dbReference type="ARBA" id="ARBA00022490"/>
    </source>
</evidence>
<dbReference type="PANTHER" id="PTHR15679">
    <property type="entry name" value="PCNA-ASSOCIATED FACTOR"/>
    <property type="match status" value="1"/>
</dbReference>
<dbReference type="GO" id="GO:0019985">
    <property type="term" value="P:translesion synthesis"/>
    <property type="evidence" value="ECO:0007669"/>
    <property type="project" value="TreeGrafter"/>
</dbReference>
<organism evidence="12">
    <name type="scientific">Photinus pyralis</name>
    <name type="common">Common eastern firefly</name>
    <name type="synonym">Lampyris pyralis</name>
    <dbReference type="NCBI Taxonomy" id="7054"/>
    <lineage>
        <taxon>Eukaryota</taxon>
        <taxon>Metazoa</taxon>
        <taxon>Ecdysozoa</taxon>
        <taxon>Arthropoda</taxon>
        <taxon>Hexapoda</taxon>
        <taxon>Insecta</taxon>
        <taxon>Pterygota</taxon>
        <taxon>Neoptera</taxon>
        <taxon>Endopterygota</taxon>
        <taxon>Coleoptera</taxon>
        <taxon>Polyphaga</taxon>
        <taxon>Elateriformia</taxon>
        <taxon>Elateroidea</taxon>
        <taxon>Lampyridae</taxon>
        <taxon>Lampyrinae</taxon>
        <taxon>Photinus</taxon>
    </lineage>
</organism>
<evidence type="ECO:0000256" key="3">
    <source>
        <dbReference type="ARBA" id="ARBA00013777"/>
    </source>
</evidence>
<evidence type="ECO:0000256" key="6">
    <source>
        <dbReference type="ARBA" id="ARBA00023204"/>
    </source>
</evidence>
<feature type="compositionally biased region" description="Low complexity" evidence="10">
    <location>
        <begin position="18"/>
        <end position="31"/>
    </location>
</feature>
<keyword evidence="7" id="KW-0539">Nucleus</keyword>
<evidence type="ECO:0000256" key="1">
    <source>
        <dbReference type="ARBA" id="ARBA00004123"/>
    </source>
</evidence>
<dbReference type="GO" id="GO:0005634">
    <property type="term" value="C:nucleus"/>
    <property type="evidence" value="ECO:0007669"/>
    <property type="project" value="UniProtKB-SubCell"/>
</dbReference>
<evidence type="ECO:0000256" key="5">
    <source>
        <dbReference type="ARBA" id="ARBA00022763"/>
    </source>
</evidence>
<evidence type="ECO:0000256" key="10">
    <source>
        <dbReference type="SAM" id="MobiDB-lite"/>
    </source>
</evidence>
<dbReference type="GO" id="GO:0003682">
    <property type="term" value="F:chromatin binding"/>
    <property type="evidence" value="ECO:0007669"/>
    <property type="project" value="TreeGrafter"/>
</dbReference>
<comment type="subcellular location">
    <subcellularLocation>
        <location evidence="2">Cytoplasm</location>
        <location evidence="2">Perinuclear region</location>
    </subcellularLocation>
    <subcellularLocation>
        <location evidence="1">Nucleus</location>
    </subcellularLocation>
</comment>
<proteinExistence type="predicted"/>
<dbReference type="Pfam" id="PF15715">
    <property type="entry name" value="PAF"/>
    <property type="match status" value="1"/>
</dbReference>
<dbReference type="InterPro" id="IPR040444">
    <property type="entry name" value="PCNA-AF"/>
</dbReference>
<feature type="domain" description="PCNA-associated factor histone-like" evidence="11">
    <location>
        <begin position="10"/>
        <end position="137"/>
    </location>
</feature>
<dbReference type="AlphaFoldDB" id="A0A1Y1M5E5"/>
<evidence type="ECO:0000259" key="11">
    <source>
        <dbReference type="Pfam" id="PF15715"/>
    </source>
</evidence>
<evidence type="ECO:0000256" key="7">
    <source>
        <dbReference type="ARBA" id="ARBA00023242"/>
    </source>
</evidence>
<dbReference type="GO" id="GO:0006281">
    <property type="term" value="P:DNA repair"/>
    <property type="evidence" value="ECO:0007669"/>
    <property type="project" value="UniProtKB-KW"/>
</dbReference>
<dbReference type="InterPro" id="IPR031444">
    <property type="entry name" value="PCNA-AF_dom"/>
</dbReference>
<protein>
    <recommendedName>
        <fullName evidence="3">PCNA-associated factor</fullName>
    </recommendedName>
    <alternativeName>
        <fullName evidence="8">PCNA-associated factor of 15 kDa</fullName>
    </alternativeName>
    <alternativeName>
        <fullName evidence="9">PCNA-clamp-associated factor</fullName>
    </alternativeName>
</protein>
<keyword evidence="4" id="KW-0963">Cytoplasm</keyword>
<accession>A0A1Y1M5E5</accession>
<name>A0A1Y1M5E5_PHOPY</name>
<keyword evidence="5" id="KW-0227">DNA damage</keyword>
<reference evidence="12" key="1">
    <citation type="journal article" date="2016" name="Sci. Rep.">
        <title>Molecular characterization of firefly nuptial gifts: a multi-omics approach sheds light on postcopulatory sexual selection.</title>
        <authorList>
            <person name="Al-Wathiqui N."/>
            <person name="Fallon T.R."/>
            <person name="South A."/>
            <person name="Weng J.K."/>
            <person name="Lewis S.M."/>
        </authorList>
    </citation>
    <scope>NUCLEOTIDE SEQUENCE</scope>
</reference>
<feature type="compositionally biased region" description="Polar residues" evidence="10">
    <location>
        <begin position="51"/>
        <end position="66"/>
    </location>
</feature>
<feature type="region of interest" description="Disordered" evidence="10">
    <location>
        <begin position="1"/>
        <end position="107"/>
    </location>
</feature>
<sequence length="166" mass="18426">MVRTLDRAVKTGGKNAKAAPSTSSTRSRSPSNGPSDRAYSSYNSVCPRETPTWQKPITSFFQNSEKAPTLTDLRSKRSSPAKDIATDTQMEAEEAQPSVAGSSKMPAANVEEIRITENRNDCEMEESVISVVAKIRPREDDDNEEPKKKRKLNVDMYSKLELLESN</sequence>